<feature type="region of interest" description="Disordered" evidence="1">
    <location>
        <begin position="1"/>
        <end position="25"/>
    </location>
</feature>
<evidence type="ECO:0000313" key="4">
    <source>
        <dbReference type="Proteomes" id="UP001140206"/>
    </source>
</evidence>
<dbReference type="PANTHER" id="PTHR37610">
    <property type="entry name" value="CCHC-TYPE DOMAIN-CONTAINING PROTEIN"/>
    <property type="match status" value="1"/>
</dbReference>
<dbReference type="Proteomes" id="UP001140206">
    <property type="component" value="Chromosome 5"/>
</dbReference>
<gene>
    <name evidence="3" type="ORF">LUZ62_080356</name>
</gene>
<dbReference type="Pfam" id="PF14244">
    <property type="entry name" value="Retrotran_gag_3"/>
    <property type="match status" value="1"/>
</dbReference>
<feature type="compositionally biased region" description="Low complexity" evidence="1">
    <location>
        <begin position="326"/>
        <end position="338"/>
    </location>
</feature>
<feature type="domain" description="Retrotransposon Copia-like N-terminal" evidence="2">
    <location>
        <begin position="30"/>
        <end position="72"/>
    </location>
</feature>
<reference evidence="3" key="1">
    <citation type="submission" date="2022-08" db="EMBL/GenBank/DDBJ databases">
        <authorList>
            <person name="Marques A."/>
        </authorList>
    </citation>
    <scope>NUCLEOTIDE SEQUENCE</scope>
    <source>
        <strain evidence="3">RhyPub2mFocal</strain>
        <tissue evidence="3">Leaves</tissue>
    </source>
</reference>
<dbReference type="EMBL" id="JAMFTS010000005">
    <property type="protein sequence ID" value="KAJ4745951.1"/>
    <property type="molecule type" value="Genomic_DNA"/>
</dbReference>
<dbReference type="AlphaFoldDB" id="A0AAV8BS09"/>
<comment type="caution">
    <text evidence="3">The sequence shown here is derived from an EMBL/GenBank/DDBJ whole genome shotgun (WGS) entry which is preliminary data.</text>
</comment>
<evidence type="ECO:0000259" key="2">
    <source>
        <dbReference type="Pfam" id="PF14244"/>
    </source>
</evidence>
<sequence length="384" mass="43337">MAGSNIENDKDPKIPEQATKGGRSYISDSNTALKLTSVPLNGHNYLSWAKAVNISLGGKGKLGHINGKLPKPLENNPNFDQWQSDDLLVVKWILNSMAPEIENIFLLSADTAFDLWQSVQSMYGQENNHARIYELKQEIAQIKKDNRCNTEYLGLLKTKWQELAFYLPPTTDLKLIQARTEQDCIYQYLSGFDSSYEQIRSQILNLAELPSLATIVATIQREETRRRFMTTDNQPQSENQAFVSHWNKGEQTSKQGEHVSIRQGRRGSSSGRGRGRGRGTRATPYCDYCDKPGHSRDRCWDIFPHLKPRRNRSEERDRPQAQAAVTQPTITGTSTSTDSGAAQFTLAQLQQILQHLNSSIQSVGNTGMTGFFDKIRERNNSEVV</sequence>
<organism evidence="3 4">
    <name type="scientific">Rhynchospora pubera</name>
    <dbReference type="NCBI Taxonomy" id="906938"/>
    <lineage>
        <taxon>Eukaryota</taxon>
        <taxon>Viridiplantae</taxon>
        <taxon>Streptophyta</taxon>
        <taxon>Embryophyta</taxon>
        <taxon>Tracheophyta</taxon>
        <taxon>Spermatophyta</taxon>
        <taxon>Magnoliopsida</taxon>
        <taxon>Liliopsida</taxon>
        <taxon>Poales</taxon>
        <taxon>Cyperaceae</taxon>
        <taxon>Cyperoideae</taxon>
        <taxon>Rhynchosporeae</taxon>
        <taxon>Rhynchospora</taxon>
    </lineage>
</organism>
<dbReference type="PANTHER" id="PTHR37610:SF40">
    <property type="entry name" value="OS01G0909600 PROTEIN"/>
    <property type="match status" value="1"/>
</dbReference>
<dbReference type="InterPro" id="IPR029472">
    <property type="entry name" value="Copia-like_N"/>
</dbReference>
<proteinExistence type="predicted"/>
<name>A0AAV8BS09_9POAL</name>
<evidence type="ECO:0000256" key="1">
    <source>
        <dbReference type="SAM" id="MobiDB-lite"/>
    </source>
</evidence>
<accession>A0AAV8BS09</accession>
<keyword evidence="4" id="KW-1185">Reference proteome</keyword>
<protein>
    <recommendedName>
        <fullName evidence="2">Retrotransposon Copia-like N-terminal domain-containing protein</fullName>
    </recommendedName>
</protein>
<feature type="region of interest" description="Disordered" evidence="1">
    <location>
        <begin position="248"/>
        <end position="288"/>
    </location>
</feature>
<evidence type="ECO:0000313" key="3">
    <source>
        <dbReference type="EMBL" id="KAJ4745951.1"/>
    </source>
</evidence>
<feature type="region of interest" description="Disordered" evidence="1">
    <location>
        <begin position="310"/>
        <end position="338"/>
    </location>
</feature>